<feature type="transmembrane region" description="Helical" evidence="6">
    <location>
        <begin position="166"/>
        <end position="188"/>
    </location>
</feature>
<feature type="transmembrane region" description="Helical" evidence="6">
    <location>
        <begin position="335"/>
        <end position="360"/>
    </location>
</feature>
<dbReference type="PROSITE" id="PS50850">
    <property type="entry name" value="MFS"/>
    <property type="match status" value="1"/>
</dbReference>
<feature type="transmembrane region" description="Helical" evidence="6">
    <location>
        <begin position="233"/>
        <end position="254"/>
    </location>
</feature>
<feature type="transmembrane region" description="Helical" evidence="6">
    <location>
        <begin position="309"/>
        <end position="328"/>
    </location>
</feature>
<feature type="transmembrane region" description="Helical" evidence="6">
    <location>
        <begin position="399"/>
        <end position="420"/>
    </location>
</feature>
<evidence type="ECO:0000256" key="5">
    <source>
        <dbReference type="ARBA" id="ARBA00023136"/>
    </source>
</evidence>
<dbReference type="InterPro" id="IPR011701">
    <property type="entry name" value="MFS"/>
</dbReference>
<dbReference type="EMBL" id="AHAM01000314">
    <property type="protein sequence ID" value="EHK52603.1"/>
    <property type="molecule type" value="Genomic_DNA"/>
</dbReference>
<dbReference type="SUPFAM" id="SSF103473">
    <property type="entry name" value="MFS general substrate transporter"/>
    <property type="match status" value="1"/>
</dbReference>
<evidence type="ECO:0000313" key="9">
    <source>
        <dbReference type="Proteomes" id="UP000003250"/>
    </source>
</evidence>
<evidence type="ECO:0000256" key="2">
    <source>
        <dbReference type="ARBA" id="ARBA00022448"/>
    </source>
</evidence>
<accession>H0I355</accession>
<feature type="transmembrane region" description="Helical" evidence="6">
    <location>
        <begin position="200"/>
        <end position="221"/>
    </location>
</feature>
<comment type="subcellular location">
    <subcellularLocation>
        <location evidence="1">Membrane</location>
        <topology evidence="1">Multi-pass membrane protein</topology>
    </subcellularLocation>
</comment>
<dbReference type="PANTHER" id="PTHR42718">
    <property type="entry name" value="MAJOR FACILITATOR SUPERFAMILY MULTIDRUG TRANSPORTER MFSC"/>
    <property type="match status" value="1"/>
</dbReference>
<dbReference type="InterPro" id="IPR036259">
    <property type="entry name" value="MFS_trans_sf"/>
</dbReference>
<dbReference type="PATRIC" id="fig|1107882.3.peg.6671"/>
<sequence length="522" mass="55249">MTTPNALTPSKVRFLATGLAGPLLIGLSAQLPSANVADIQGGLFSTPDEASWILTAYTMASFAGIVTSGVLIRFLSIGRYLAVSAIAFAVTALTCATTPDLRVMIVLRTIQGFVAGGFGPAAFVAVFMVTSGPRLPFGLTLLAFVLLFPGSIGPVVAGFAEDSLGWQMLFLIQAGIGATLAMAAWAWVPRQNDPDWSALKTDWIAVILLSLALATLMLVLSQGTRRFWFESQIIVWGTAASMAAWAGFLFLVRFSPIPIISPRLLATRKLGIPIALNLVFRVGLVVTAYLVPQFLAVVQGYRPLELAELLLWATVPQLLALPLVWWLMHRVDMRVVMALGLALCTAGTAFSVGGTALFAAEQFRQTLMVFSLGQLLFLAPALVVGATSLKPADLPTASLAFNIATLGGTTLGVGLVSHFVTEREKYHSSVITENISLYSALDAGRLATLAGAFANRLVDDDGTTARAVALLASIARREAWILAFNDGFLLVVGVFLIGLIGVVAIGRSPPLRPLGVARGETP</sequence>
<gene>
    <name evidence="8" type="ORF">MAXJ12_34584</name>
</gene>
<dbReference type="GO" id="GO:0016020">
    <property type="term" value="C:membrane"/>
    <property type="evidence" value="ECO:0007669"/>
    <property type="project" value="UniProtKB-SubCell"/>
</dbReference>
<evidence type="ECO:0000256" key="1">
    <source>
        <dbReference type="ARBA" id="ARBA00004141"/>
    </source>
</evidence>
<organism evidence="8 9">
    <name type="scientific">Mesorhizobium alhagi CCNWXJ12-2</name>
    <dbReference type="NCBI Taxonomy" id="1107882"/>
    <lineage>
        <taxon>Bacteria</taxon>
        <taxon>Pseudomonadati</taxon>
        <taxon>Pseudomonadota</taxon>
        <taxon>Alphaproteobacteria</taxon>
        <taxon>Hyphomicrobiales</taxon>
        <taxon>Phyllobacteriaceae</taxon>
        <taxon>Allomesorhizobium</taxon>
    </lineage>
</organism>
<keyword evidence="9" id="KW-1185">Reference proteome</keyword>
<dbReference type="GO" id="GO:0022857">
    <property type="term" value="F:transmembrane transporter activity"/>
    <property type="evidence" value="ECO:0007669"/>
    <property type="project" value="InterPro"/>
</dbReference>
<keyword evidence="5 6" id="KW-0472">Membrane</keyword>
<feature type="transmembrane region" description="Helical" evidence="6">
    <location>
        <begin position="141"/>
        <end position="160"/>
    </location>
</feature>
<dbReference type="Gene3D" id="1.20.1720.10">
    <property type="entry name" value="Multidrug resistance protein D"/>
    <property type="match status" value="1"/>
</dbReference>
<dbReference type="Pfam" id="PF07690">
    <property type="entry name" value="MFS_1"/>
    <property type="match status" value="1"/>
</dbReference>
<dbReference type="PANTHER" id="PTHR42718:SF9">
    <property type="entry name" value="MAJOR FACILITATOR SUPERFAMILY MULTIDRUG TRANSPORTER MFSC"/>
    <property type="match status" value="1"/>
</dbReference>
<keyword evidence="3 6" id="KW-0812">Transmembrane</keyword>
<dbReference type="InterPro" id="IPR020846">
    <property type="entry name" value="MFS_dom"/>
</dbReference>
<feature type="transmembrane region" description="Helical" evidence="6">
    <location>
        <begin position="487"/>
        <end position="505"/>
    </location>
</feature>
<feature type="transmembrane region" description="Helical" evidence="6">
    <location>
        <begin position="105"/>
        <end position="129"/>
    </location>
</feature>
<name>H0I355_9HYPH</name>
<feature type="transmembrane region" description="Helical" evidence="6">
    <location>
        <begin position="12"/>
        <end position="31"/>
    </location>
</feature>
<dbReference type="AlphaFoldDB" id="H0I355"/>
<reference evidence="8 9" key="1">
    <citation type="journal article" date="2012" name="J. Bacteriol.">
        <title>Draft Genome Sequence of Mesorhizobium alhagi CCNWXJ12-2T, a Novel Salt-Resistant Species Isolated from the Desert of Northwestern China.</title>
        <authorList>
            <person name="Zhou M."/>
            <person name="Chen W."/>
            <person name="Chen H."/>
            <person name="Wei G."/>
        </authorList>
    </citation>
    <scope>NUCLEOTIDE SEQUENCE [LARGE SCALE GENOMIC DNA]</scope>
    <source>
        <strain evidence="8 9">CCNWXJ12-2</strain>
    </source>
</reference>
<evidence type="ECO:0000256" key="3">
    <source>
        <dbReference type="ARBA" id="ARBA00022692"/>
    </source>
</evidence>
<proteinExistence type="predicted"/>
<evidence type="ECO:0000256" key="6">
    <source>
        <dbReference type="SAM" id="Phobius"/>
    </source>
</evidence>
<evidence type="ECO:0000256" key="4">
    <source>
        <dbReference type="ARBA" id="ARBA00022989"/>
    </source>
</evidence>
<keyword evidence="2" id="KW-0813">Transport</keyword>
<feature type="transmembrane region" description="Helical" evidence="6">
    <location>
        <begin position="79"/>
        <end position="99"/>
    </location>
</feature>
<feature type="transmembrane region" description="Helical" evidence="6">
    <location>
        <begin position="274"/>
        <end position="297"/>
    </location>
</feature>
<dbReference type="RefSeq" id="WP_008840462.1">
    <property type="nucleotide sequence ID" value="NZ_AHAM01000314.1"/>
</dbReference>
<feature type="domain" description="Major facilitator superfamily (MFS) profile" evidence="7">
    <location>
        <begin position="14"/>
        <end position="510"/>
    </location>
</feature>
<feature type="transmembrane region" description="Helical" evidence="6">
    <location>
        <begin position="51"/>
        <end position="72"/>
    </location>
</feature>
<dbReference type="OrthoDB" id="5314453at2"/>
<protein>
    <submittedName>
        <fullName evidence="8">Drug resistance transporter EmrB/QacA subfamily protein</fullName>
    </submittedName>
</protein>
<dbReference type="Proteomes" id="UP000003250">
    <property type="component" value="Unassembled WGS sequence"/>
</dbReference>
<keyword evidence="4 6" id="KW-1133">Transmembrane helix</keyword>
<feature type="transmembrane region" description="Helical" evidence="6">
    <location>
        <begin position="366"/>
        <end position="387"/>
    </location>
</feature>
<evidence type="ECO:0000313" key="8">
    <source>
        <dbReference type="EMBL" id="EHK52603.1"/>
    </source>
</evidence>
<evidence type="ECO:0000259" key="7">
    <source>
        <dbReference type="PROSITE" id="PS50850"/>
    </source>
</evidence>